<dbReference type="InterPro" id="IPR041373">
    <property type="entry name" value="RT_RNaseH"/>
</dbReference>
<protein>
    <submittedName>
        <fullName evidence="8">Ty3/gypsy family of RNAse hi in long-term repeat domain-containing protein</fullName>
    </submittedName>
</protein>
<evidence type="ECO:0000256" key="5">
    <source>
        <dbReference type="ARBA" id="ARBA00022801"/>
    </source>
</evidence>
<keyword evidence="3" id="KW-0540">Nuclease</keyword>
<dbReference type="GO" id="GO:0003964">
    <property type="term" value="F:RNA-directed DNA polymerase activity"/>
    <property type="evidence" value="ECO:0007669"/>
    <property type="project" value="UniProtKB-KW"/>
</dbReference>
<dbReference type="Proteomes" id="UP000735302">
    <property type="component" value="Unassembled WGS sequence"/>
</dbReference>
<organism evidence="8 9">
    <name type="scientific">Plakobranchus ocellatus</name>
    <dbReference type="NCBI Taxonomy" id="259542"/>
    <lineage>
        <taxon>Eukaryota</taxon>
        <taxon>Metazoa</taxon>
        <taxon>Spiralia</taxon>
        <taxon>Lophotrochozoa</taxon>
        <taxon>Mollusca</taxon>
        <taxon>Gastropoda</taxon>
        <taxon>Heterobranchia</taxon>
        <taxon>Euthyneura</taxon>
        <taxon>Panpulmonata</taxon>
        <taxon>Sacoglossa</taxon>
        <taxon>Placobranchoidea</taxon>
        <taxon>Plakobranchidae</taxon>
        <taxon>Plakobranchus</taxon>
    </lineage>
</organism>
<dbReference type="Pfam" id="PF17917">
    <property type="entry name" value="RT_RNaseH"/>
    <property type="match status" value="1"/>
</dbReference>
<dbReference type="AlphaFoldDB" id="A0AAV4B8U5"/>
<gene>
    <name evidence="8" type="ORF">PoB_004161900</name>
</gene>
<dbReference type="SUPFAM" id="SSF56672">
    <property type="entry name" value="DNA/RNA polymerases"/>
    <property type="match status" value="1"/>
</dbReference>
<evidence type="ECO:0000256" key="3">
    <source>
        <dbReference type="ARBA" id="ARBA00022722"/>
    </source>
</evidence>
<keyword evidence="1" id="KW-0808">Transferase</keyword>
<dbReference type="GO" id="GO:0004519">
    <property type="term" value="F:endonuclease activity"/>
    <property type="evidence" value="ECO:0007669"/>
    <property type="project" value="UniProtKB-KW"/>
</dbReference>
<evidence type="ECO:0000256" key="1">
    <source>
        <dbReference type="ARBA" id="ARBA00022679"/>
    </source>
</evidence>
<keyword evidence="9" id="KW-1185">Reference proteome</keyword>
<evidence type="ECO:0000313" key="8">
    <source>
        <dbReference type="EMBL" id="GFO15114.1"/>
    </source>
</evidence>
<comment type="caution">
    <text evidence="8">The sequence shown here is derived from an EMBL/GenBank/DDBJ whole genome shotgun (WGS) entry which is preliminary data.</text>
</comment>
<evidence type="ECO:0000256" key="4">
    <source>
        <dbReference type="ARBA" id="ARBA00022759"/>
    </source>
</evidence>
<dbReference type="EMBL" id="BLXT01004603">
    <property type="protein sequence ID" value="GFO15114.1"/>
    <property type="molecule type" value="Genomic_DNA"/>
</dbReference>
<accession>A0AAV4B8U5</accession>
<name>A0AAV4B8U5_9GAST</name>
<keyword evidence="5" id="KW-0378">Hydrolase</keyword>
<keyword evidence="6" id="KW-0695">RNA-directed DNA polymerase</keyword>
<dbReference type="GO" id="GO:0016787">
    <property type="term" value="F:hydrolase activity"/>
    <property type="evidence" value="ECO:0007669"/>
    <property type="project" value="UniProtKB-KW"/>
</dbReference>
<dbReference type="InterPro" id="IPR043502">
    <property type="entry name" value="DNA/RNA_pol_sf"/>
</dbReference>
<feature type="domain" description="Reverse transcriptase RNase H-like" evidence="7">
    <location>
        <begin position="5"/>
        <end position="86"/>
    </location>
</feature>
<sequence>MDFKFVPRTDASDRGLTLSAALMPRSQGKLFPVAYASKRLSDRERKYSVIEREPLAIRNEKIAFYLYDTDFTLQTDLRLLQNLNAAKVMG</sequence>
<evidence type="ECO:0000256" key="6">
    <source>
        <dbReference type="ARBA" id="ARBA00022918"/>
    </source>
</evidence>
<keyword evidence="4" id="KW-0255">Endonuclease</keyword>
<evidence type="ECO:0000259" key="7">
    <source>
        <dbReference type="Pfam" id="PF17917"/>
    </source>
</evidence>
<proteinExistence type="predicted"/>
<evidence type="ECO:0000256" key="2">
    <source>
        <dbReference type="ARBA" id="ARBA00022695"/>
    </source>
</evidence>
<evidence type="ECO:0000313" key="9">
    <source>
        <dbReference type="Proteomes" id="UP000735302"/>
    </source>
</evidence>
<keyword evidence="2" id="KW-0548">Nucleotidyltransferase</keyword>
<reference evidence="8 9" key="1">
    <citation type="journal article" date="2021" name="Elife">
        <title>Chloroplast acquisition without the gene transfer in kleptoplastic sea slugs, Plakobranchus ocellatus.</title>
        <authorList>
            <person name="Maeda T."/>
            <person name="Takahashi S."/>
            <person name="Yoshida T."/>
            <person name="Shimamura S."/>
            <person name="Takaki Y."/>
            <person name="Nagai Y."/>
            <person name="Toyoda A."/>
            <person name="Suzuki Y."/>
            <person name="Arimoto A."/>
            <person name="Ishii H."/>
            <person name="Satoh N."/>
            <person name="Nishiyama T."/>
            <person name="Hasebe M."/>
            <person name="Maruyama T."/>
            <person name="Minagawa J."/>
            <person name="Obokata J."/>
            <person name="Shigenobu S."/>
        </authorList>
    </citation>
    <scope>NUCLEOTIDE SEQUENCE [LARGE SCALE GENOMIC DNA]</scope>
</reference>